<evidence type="ECO:0008006" key="3">
    <source>
        <dbReference type="Google" id="ProtNLM"/>
    </source>
</evidence>
<dbReference type="OrthoDB" id="350846at2157"/>
<name>A0A3N6LRD5_NATCH</name>
<gene>
    <name evidence="1" type="ORF">EA473_19305</name>
</gene>
<sequence>MVPLFVPGVPGGPELLVILVMLVFYLVIPILVIVAIYNFLDGKRGYESRITALEERVEELESEQR</sequence>
<keyword evidence="2" id="KW-1185">Reference proteome</keyword>
<organism evidence="1 2">
    <name type="scientific">Natrarchaeobius chitinivorans</name>
    <dbReference type="NCBI Taxonomy" id="1679083"/>
    <lineage>
        <taxon>Archaea</taxon>
        <taxon>Methanobacteriati</taxon>
        <taxon>Methanobacteriota</taxon>
        <taxon>Stenosarchaea group</taxon>
        <taxon>Halobacteria</taxon>
        <taxon>Halobacteriales</taxon>
        <taxon>Natrialbaceae</taxon>
        <taxon>Natrarchaeobius</taxon>
    </lineage>
</organism>
<evidence type="ECO:0000313" key="1">
    <source>
        <dbReference type="EMBL" id="RQG90937.1"/>
    </source>
</evidence>
<protein>
    <recommendedName>
        <fullName evidence="3">Preprotein translocase subunit TatA</fullName>
    </recommendedName>
</protein>
<dbReference type="EMBL" id="REGA01000022">
    <property type="protein sequence ID" value="RQG90937.1"/>
    <property type="molecule type" value="Genomic_DNA"/>
</dbReference>
<dbReference type="RefSeq" id="WP_124197213.1">
    <property type="nucleotide sequence ID" value="NZ_REGA01000022.1"/>
</dbReference>
<comment type="caution">
    <text evidence="1">The sequence shown here is derived from an EMBL/GenBank/DDBJ whole genome shotgun (WGS) entry which is preliminary data.</text>
</comment>
<proteinExistence type="predicted"/>
<reference evidence="1 2" key="1">
    <citation type="submission" date="2018-10" db="EMBL/GenBank/DDBJ databases">
        <title>Natrarchaeobius chitinivorans gen. nov., sp. nov., and Natrarchaeobius haloalkaliphilus sp. nov., alkaliphilic, chitin-utilizing haloarchaea from hypersaline alkaline lakes.</title>
        <authorList>
            <person name="Sorokin D.Y."/>
            <person name="Elcheninov A.G."/>
            <person name="Kostrikina N.A."/>
            <person name="Bale N.J."/>
            <person name="Sinninghe Damste J.S."/>
            <person name="Khijniak T.V."/>
            <person name="Kublanov I.V."/>
            <person name="Toshchakov S.V."/>
        </authorList>
    </citation>
    <scope>NUCLEOTIDE SEQUENCE [LARGE SCALE GENOMIC DNA]</scope>
    <source>
        <strain evidence="1 2">AArcht4T</strain>
    </source>
</reference>
<accession>A0A3N6LRD5</accession>
<evidence type="ECO:0000313" key="2">
    <source>
        <dbReference type="Proteomes" id="UP000282323"/>
    </source>
</evidence>
<dbReference type="Proteomes" id="UP000282323">
    <property type="component" value="Unassembled WGS sequence"/>
</dbReference>
<dbReference type="AlphaFoldDB" id="A0A3N6LRD5"/>